<reference evidence="2" key="1">
    <citation type="submission" date="2016-04" db="EMBL/GenBank/DDBJ databases">
        <authorList>
            <person name="Quiroz-Castaneda R.E."/>
            <person name="Martinez-Ocampo F."/>
        </authorList>
    </citation>
    <scope>NUCLEOTIDE SEQUENCE [LARGE SCALE GENOMIC DNA]</scope>
    <source>
        <strain evidence="2">INIFAP01</strain>
    </source>
</reference>
<dbReference type="AlphaFoldDB" id="A0A1A9QEH8"/>
<dbReference type="Proteomes" id="UP000077623">
    <property type="component" value="Unassembled WGS sequence"/>
</dbReference>
<dbReference type="STRING" id="432608.A6V39_03175"/>
<name>A0A1A9QEH8_9MOLU</name>
<evidence type="ECO:0000313" key="2">
    <source>
        <dbReference type="Proteomes" id="UP000077623"/>
    </source>
</evidence>
<evidence type="ECO:0000313" key="1">
    <source>
        <dbReference type="EMBL" id="OAL10411.1"/>
    </source>
</evidence>
<organism evidence="1 2">
    <name type="scientific">Candidatus Mycoplasma haematobovis</name>
    <dbReference type="NCBI Taxonomy" id="432608"/>
    <lineage>
        <taxon>Bacteria</taxon>
        <taxon>Bacillati</taxon>
        <taxon>Mycoplasmatota</taxon>
        <taxon>Mollicutes</taxon>
        <taxon>Mycoplasmataceae</taxon>
        <taxon>Mycoplasma</taxon>
    </lineage>
</organism>
<sequence length="92" mass="10910">MEVVKKSRLLDLIAKRDSVLGSSINYDEVYSWLEELHYLLSSLKSHTKIVRDILSTIDSIRFHGFRFRERISQLKGELGVFERYESENIEFK</sequence>
<gene>
    <name evidence="1" type="ORF">A6V39_03175</name>
</gene>
<proteinExistence type="predicted"/>
<dbReference type="EMBL" id="LWUJ01000011">
    <property type="protein sequence ID" value="OAL10411.1"/>
    <property type="molecule type" value="Genomic_DNA"/>
</dbReference>
<keyword evidence="2" id="KW-1185">Reference proteome</keyword>
<dbReference type="RefSeq" id="WP_187150252.1">
    <property type="nucleotide sequence ID" value="NZ_LWUJ01000011.1"/>
</dbReference>
<accession>A0A1A9QEH8</accession>
<protein>
    <submittedName>
        <fullName evidence="1">Uncharacterized protein</fullName>
    </submittedName>
</protein>
<comment type="caution">
    <text evidence="1">The sequence shown here is derived from an EMBL/GenBank/DDBJ whole genome shotgun (WGS) entry which is preliminary data.</text>
</comment>